<dbReference type="EMBL" id="JAXQNO010000019">
    <property type="protein sequence ID" value="KAK4774951.1"/>
    <property type="molecule type" value="Genomic_DNA"/>
</dbReference>
<keyword evidence="8" id="KW-1185">Reference proteome</keyword>
<evidence type="ECO:0000256" key="2">
    <source>
        <dbReference type="ARBA" id="ARBA00005581"/>
    </source>
</evidence>
<protein>
    <recommendedName>
        <fullName evidence="6">S-protein homolog</fullName>
    </recommendedName>
</protein>
<accession>A0AAN7L5C2</accession>
<keyword evidence="4 6" id="KW-0964">Secreted</keyword>
<organism evidence="7 8">
    <name type="scientific">Trapa natans</name>
    <name type="common">Water chestnut</name>
    <dbReference type="NCBI Taxonomy" id="22666"/>
    <lineage>
        <taxon>Eukaryota</taxon>
        <taxon>Viridiplantae</taxon>
        <taxon>Streptophyta</taxon>
        <taxon>Embryophyta</taxon>
        <taxon>Tracheophyta</taxon>
        <taxon>Spermatophyta</taxon>
        <taxon>Magnoliopsida</taxon>
        <taxon>eudicotyledons</taxon>
        <taxon>Gunneridae</taxon>
        <taxon>Pentapetalae</taxon>
        <taxon>rosids</taxon>
        <taxon>malvids</taxon>
        <taxon>Myrtales</taxon>
        <taxon>Lythraceae</taxon>
        <taxon>Trapa</taxon>
    </lineage>
</organism>
<proteinExistence type="inferred from homology"/>
<evidence type="ECO:0000256" key="5">
    <source>
        <dbReference type="ARBA" id="ARBA00022729"/>
    </source>
</evidence>
<evidence type="ECO:0000256" key="6">
    <source>
        <dbReference type="RuleBase" id="RU367044"/>
    </source>
</evidence>
<comment type="similarity">
    <text evidence="2 6">Belongs to the plant self-incompatibility (S1) protein family.</text>
</comment>
<gene>
    <name evidence="7" type="ORF">SAY86_009886</name>
</gene>
<comment type="caution">
    <text evidence="7">The sequence shown here is derived from an EMBL/GenBank/DDBJ whole genome shotgun (WGS) entry which is preliminary data.</text>
</comment>
<feature type="chain" id="PRO_5042662242" description="S-protein homolog" evidence="6">
    <location>
        <begin position="23"/>
        <end position="80"/>
    </location>
</feature>
<dbReference type="Pfam" id="PF05938">
    <property type="entry name" value="Self-incomp_S1"/>
    <property type="match status" value="1"/>
</dbReference>
<evidence type="ECO:0000256" key="4">
    <source>
        <dbReference type="ARBA" id="ARBA00022525"/>
    </source>
</evidence>
<evidence type="ECO:0000313" key="8">
    <source>
        <dbReference type="Proteomes" id="UP001346149"/>
    </source>
</evidence>
<dbReference type="AlphaFoldDB" id="A0AAN7L5C2"/>
<keyword evidence="5 6" id="KW-0732">Signal</keyword>
<dbReference type="InterPro" id="IPR010264">
    <property type="entry name" value="Self-incomp_S1"/>
</dbReference>
<keyword evidence="3 6" id="KW-0713">Self-incompatibility</keyword>
<sequence>MVDKSKYALLLFLLALFLSVAALEKDESITIKASVRVRSTGQNFTIHCKSKDDDLGVHTIWPNDVYTFEFHNNVWGTTHF</sequence>
<evidence type="ECO:0000256" key="3">
    <source>
        <dbReference type="ARBA" id="ARBA00022471"/>
    </source>
</evidence>
<name>A0AAN7L5C2_TRANT</name>
<dbReference type="GO" id="GO:0060320">
    <property type="term" value="P:rejection of self pollen"/>
    <property type="evidence" value="ECO:0007669"/>
    <property type="project" value="UniProtKB-KW"/>
</dbReference>
<dbReference type="GO" id="GO:0005576">
    <property type="term" value="C:extracellular region"/>
    <property type="evidence" value="ECO:0007669"/>
    <property type="project" value="UniProtKB-SubCell"/>
</dbReference>
<evidence type="ECO:0000313" key="7">
    <source>
        <dbReference type="EMBL" id="KAK4774951.1"/>
    </source>
</evidence>
<dbReference type="PANTHER" id="PTHR31232:SF155">
    <property type="entry name" value="PLANT SELF-INCOMPATIBILITY PROTEIN S1 FAMILY"/>
    <property type="match status" value="1"/>
</dbReference>
<comment type="subcellular location">
    <subcellularLocation>
        <location evidence="1 6">Secreted</location>
    </subcellularLocation>
</comment>
<reference evidence="7 8" key="1">
    <citation type="journal article" date="2023" name="Hortic Res">
        <title>Pangenome of water caltrop reveals structural variations and asymmetric subgenome divergence after allopolyploidization.</title>
        <authorList>
            <person name="Zhang X."/>
            <person name="Chen Y."/>
            <person name="Wang L."/>
            <person name="Yuan Y."/>
            <person name="Fang M."/>
            <person name="Shi L."/>
            <person name="Lu R."/>
            <person name="Comes H.P."/>
            <person name="Ma Y."/>
            <person name="Chen Y."/>
            <person name="Huang G."/>
            <person name="Zhou Y."/>
            <person name="Zheng Z."/>
            <person name="Qiu Y."/>
        </authorList>
    </citation>
    <scope>NUCLEOTIDE SEQUENCE [LARGE SCALE GENOMIC DNA]</scope>
    <source>
        <strain evidence="7">F231</strain>
    </source>
</reference>
<feature type="signal peptide" evidence="6">
    <location>
        <begin position="1"/>
        <end position="22"/>
    </location>
</feature>
<dbReference type="PANTHER" id="PTHR31232">
    <property type="match status" value="1"/>
</dbReference>
<dbReference type="Proteomes" id="UP001346149">
    <property type="component" value="Unassembled WGS sequence"/>
</dbReference>
<evidence type="ECO:0000256" key="1">
    <source>
        <dbReference type="ARBA" id="ARBA00004613"/>
    </source>
</evidence>